<sequence>MLMQSAVAANETKDDDEEQQGPQGAVDKDTCEKQLVQLVTSYIWNDHGRGPVDVWHFQRAVMRHTDSAGGLSIAELRGMLAEVPFDLQTNKTLIPPVDHIRAWVPLHYQMKETGLYYQAFLQGELFPYIPKVDIGPLNQAYPLFPLESSAAS</sequence>
<dbReference type="Proteomes" id="UP000007800">
    <property type="component" value="Unassembled WGS sequence"/>
</dbReference>
<reference evidence="2 3" key="1">
    <citation type="submission" date="2008-07" db="EMBL/GenBank/DDBJ databases">
        <authorList>
            <person name="El-Sayed N."/>
            <person name="Caler E."/>
            <person name="Inman J."/>
            <person name="Amedeo P."/>
            <person name="Hass B."/>
            <person name="Wortman J."/>
        </authorList>
    </citation>
    <scope>NUCLEOTIDE SEQUENCE [LARGE SCALE GENOMIC DNA]</scope>
    <source>
        <strain evidence="3">ATCC 50983 / TXsc</strain>
    </source>
</reference>
<dbReference type="RefSeq" id="XP_002766773.1">
    <property type="nucleotide sequence ID" value="XM_002766727.1"/>
</dbReference>
<gene>
    <name evidence="2" type="ORF">Pmar_PMAR025880</name>
</gene>
<keyword evidence="3" id="KW-1185">Reference proteome</keyword>
<dbReference type="InParanoid" id="C5LUZ0"/>
<evidence type="ECO:0000256" key="1">
    <source>
        <dbReference type="SAM" id="MobiDB-lite"/>
    </source>
</evidence>
<dbReference type="EMBL" id="GG685688">
    <property type="protein sequence ID" value="EEQ99490.1"/>
    <property type="molecule type" value="Genomic_DNA"/>
</dbReference>
<protein>
    <submittedName>
        <fullName evidence="2">Uncharacterized protein</fullName>
    </submittedName>
</protein>
<dbReference type="AlphaFoldDB" id="C5LUZ0"/>
<proteinExistence type="predicted"/>
<dbReference type="GeneID" id="9050898"/>
<evidence type="ECO:0000313" key="3">
    <source>
        <dbReference type="Proteomes" id="UP000007800"/>
    </source>
</evidence>
<organism evidence="3">
    <name type="scientific">Perkinsus marinus (strain ATCC 50983 / TXsc)</name>
    <dbReference type="NCBI Taxonomy" id="423536"/>
    <lineage>
        <taxon>Eukaryota</taxon>
        <taxon>Sar</taxon>
        <taxon>Alveolata</taxon>
        <taxon>Perkinsozoa</taxon>
        <taxon>Perkinsea</taxon>
        <taxon>Perkinsida</taxon>
        <taxon>Perkinsidae</taxon>
        <taxon>Perkinsus</taxon>
    </lineage>
</organism>
<evidence type="ECO:0000313" key="2">
    <source>
        <dbReference type="EMBL" id="EEQ99490.1"/>
    </source>
</evidence>
<accession>C5LUZ0</accession>
<feature type="region of interest" description="Disordered" evidence="1">
    <location>
        <begin position="1"/>
        <end position="28"/>
    </location>
</feature>
<name>C5LUZ0_PERM5</name>